<evidence type="ECO:0000313" key="1">
    <source>
        <dbReference type="EMBL" id="JAI03005.1"/>
    </source>
</evidence>
<name>A0A0E9XK19_ANGAN</name>
<sequence>MVHFYQKALCGALRFSQRMVSVTGVFIKNNKVFSYLVQSSKLIFFDHIRLHNISPLLCAITLQ</sequence>
<dbReference type="AlphaFoldDB" id="A0A0E9XK19"/>
<protein>
    <submittedName>
        <fullName evidence="1">Uncharacterized protein</fullName>
    </submittedName>
</protein>
<reference evidence="1" key="1">
    <citation type="submission" date="2014-11" db="EMBL/GenBank/DDBJ databases">
        <authorList>
            <person name="Amaro Gonzalez C."/>
        </authorList>
    </citation>
    <scope>NUCLEOTIDE SEQUENCE</scope>
</reference>
<organism evidence="1">
    <name type="scientific">Anguilla anguilla</name>
    <name type="common">European freshwater eel</name>
    <name type="synonym">Muraena anguilla</name>
    <dbReference type="NCBI Taxonomy" id="7936"/>
    <lineage>
        <taxon>Eukaryota</taxon>
        <taxon>Metazoa</taxon>
        <taxon>Chordata</taxon>
        <taxon>Craniata</taxon>
        <taxon>Vertebrata</taxon>
        <taxon>Euteleostomi</taxon>
        <taxon>Actinopterygii</taxon>
        <taxon>Neopterygii</taxon>
        <taxon>Teleostei</taxon>
        <taxon>Anguilliformes</taxon>
        <taxon>Anguillidae</taxon>
        <taxon>Anguilla</taxon>
    </lineage>
</organism>
<reference evidence="1" key="2">
    <citation type="journal article" date="2015" name="Fish Shellfish Immunol.">
        <title>Early steps in the European eel (Anguilla anguilla)-Vibrio vulnificus interaction in the gills: Role of the RtxA13 toxin.</title>
        <authorList>
            <person name="Callol A."/>
            <person name="Pajuelo D."/>
            <person name="Ebbesson L."/>
            <person name="Teles M."/>
            <person name="MacKenzie S."/>
            <person name="Amaro C."/>
        </authorList>
    </citation>
    <scope>NUCLEOTIDE SEQUENCE</scope>
</reference>
<proteinExistence type="predicted"/>
<accession>A0A0E9XK19</accession>
<dbReference type="EMBL" id="GBXM01005573">
    <property type="protein sequence ID" value="JAI03005.1"/>
    <property type="molecule type" value="Transcribed_RNA"/>
</dbReference>